<accession>A0ABN8KVZ4</accession>
<proteinExistence type="predicted"/>
<gene>
    <name evidence="1" type="ORF">BACCIP111895_03980</name>
</gene>
<dbReference type="RefSeq" id="WP_248737027.1">
    <property type="nucleotide sequence ID" value="NZ_CALBWS010000032.1"/>
</dbReference>
<protein>
    <submittedName>
        <fullName evidence="1">Uncharacterized protein</fullName>
    </submittedName>
</protein>
<comment type="caution">
    <text evidence="1">The sequence shown here is derived from an EMBL/GenBank/DDBJ whole genome shotgun (WGS) entry which is preliminary data.</text>
</comment>
<name>A0ABN8KVZ4_9BACI</name>
<organism evidence="1 2">
    <name type="scientific">Neobacillus rhizosphaerae</name>
    <dbReference type="NCBI Taxonomy" id="2880965"/>
    <lineage>
        <taxon>Bacteria</taxon>
        <taxon>Bacillati</taxon>
        <taxon>Bacillota</taxon>
        <taxon>Bacilli</taxon>
        <taxon>Bacillales</taxon>
        <taxon>Bacillaceae</taxon>
        <taxon>Neobacillus</taxon>
    </lineage>
</organism>
<dbReference type="Proteomes" id="UP000838308">
    <property type="component" value="Unassembled WGS sequence"/>
</dbReference>
<evidence type="ECO:0000313" key="2">
    <source>
        <dbReference type="Proteomes" id="UP000838308"/>
    </source>
</evidence>
<sequence length="71" mass="7728">MAGNESNDVSSGETNLILWKGKFLPAKFSCGSRQSSFLLGGEKSYKSVLAADSTKRLISIAYMEFSRMDVA</sequence>
<evidence type="ECO:0000313" key="1">
    <source>
        <dbReference type="EMBL" id="CAH2716792.1"/>
    </source>
</evidence>
<reference evidence="1" key="1">
    <citation type="submission" date="2022-04" db="EMBL/GenBank/DDBJ databases">
        <authorList>
            <person name="Criscuolo A."/>
        </authorList>
    </citation>
    <scope>NUCLEOTIDE SEQUENCE</scope>
    <source>
        <strain evidence="1">CIP111895</strain>
    </source>
</reference>
<dbReference type="EMBL" id="CALBWS010000032">
    <property type="protein sequence ID" value="CAH2716792.1"/>
    <property type="molecule type" value="Genomic_DNA"/>
</dbReference>
<keyword evidence="2" id="KW-1185">Reference proteome</keyword>